<dbReference type="GO" id="GO:0008289">
    <property type="term" value="F:lipid binding"/>
    <property type="evidence" value="ECO:0007669"/>
    <property type="project" value="InterPro"/>
</dbReference>
<dbReference type="Gene3D" id="2.60.200.20">
    <property type="match status" value="1"/>
</dbReference>
<keyword evidence="3 6" id="KW-0175">Coiled coil</keyword>
<evidence type="ECO:0000313" key="11">
    <source>
        <dbReference type="Proteomes" id="UP000225706"/>
    </source>
</evidence>
<dbReference type="PRINTS" id="PR00380">
    <property type="entry name" value="KINESINHEAVY"/>
</dbReference>
<dbReference type="EMBL" id="LSMT01000019">
    <property type="protein sequence ID" value="PFX32754.1"/>
    <property type="molecule type" value="Genomic_DNA"/>
</dbReference>
<dbReference type="PROSITE" id="PS50848">
    <property type="entry name" value="START"/>
    <property type="match status" value="1"/>
</dbReference>
<evidence type="ECO:0000256" key="6">
    <source>
        <dbReference type="SAM" id="Coils"/>
    </source>
</evidence>
<evidence type="ECO:0000256" key="7">
    <source>
        <dbReference type="SAM" id="MobiDB-lite"/>
    </source>
</evidence>
<dbReference type="Pfam" id="PF01852">
    <property type="entry name" value="START"/>
    <property type="match status" value="1"/>
</dbReference>
<dbReference type="InterPro" id="IPR019821">
    <property type="entry name" value="Kinesin_motor_CS"/>
</dbReference>
<gene>
    <name evidence="10" type="primary">KIF16B</name>
    <name evidence="10" type="ORF">AWC38_SpisGene2379</name>
</gene>
<evidence type="ECO:0000256" key="3">
    <source>
        <dbReference type="ARBA" id="ARBA00023054"/>
    </source>
</evidence>
<dbReference type="InterPro" id="IPR036961">
    <property type="entry name" value="Kinesin_motor_dom_sf"/>
</dbReference>
<keyword evidence="4 5" id="KW-0505">Motor protein</keyword>
<keyword evidence="2 5" id="KW-0067">ATP-binding</keyword>
<dbReference type="Pfam" id="PF00498">
    <property type="entry name" value="FHA"/>
    <property type="match status" value="1"/>
</dbReference>
<evidence type="ECO:0000259" key="9">
    <source>
        <dbReference type="PROSITE" id="PS50848"/>
    </source>
</evidence>
<feature type="region of interest" description="Disordered" evidence="7">
    <location>
        <begin position="1269"/>
        <end position="1296"/>
    </location>
</feature>
<keyword evidence="1 5" id="KW-0547">Nucleotide-binding</keyword>
<keyword evidence="11" id="KW-1185">Reference proteome</keyword>
<organism evidence="10 11">
    <name type="scientific">Stylophora pistillata</name>
    <name type="common">Smooth cauliflower coral</name>
    <dbReference type="NCBI Taxonomy" id="50429"/>
    <lineage>
        <taxon>Eukaryota</taxon>
        <taxon>Metazoa</taxon>
        <taxon>Cnidaria</taxon>
        <taxon>Anthozoa</taxon>
        <taxon>Hexacorallia</taxon>
        <taxon>Scleractinia</taxon>
        <taxon>Astrocoeniina</taxon>
        <taxon>Pocilloporidae</taxon>
        <taxon>Stylophora</taxon>
    </lineage>
</organism>
<reference evidence="11" key="1">
    <citation type="journal article" date="2017" name="bioRxiv">
        <title>Comparative analysis of the genomes of Stylophora pistillata and Acropora digitifera provides evidence for extensive differences between species of corals.</title>
        <authorList>
            <person name="Voolstra C.R."/>
            <person name="Li Y."/>
            <person name="Liew Y.J."/>
            <person name="Baumgarten S."/>
            <person name="Zoccola D."/>
            <person name="Flot J.-F."/>
            <person name="Tambutte S."/>
            <person name="Allemand D."/>
            <person name="Aranda M."/>
        </authorList>
    </citation>
    <scope>NUCLEOTIDE SEQUENCE [LARGE SCALE GENOMIC DNA]</scope>
</reference>
<dbReference type="InterPro" id="IPR027417">
    <property type="entry name" value="P-loop_NTPase"/>
</dbReference>
<feature type="domain" description="START" evidence="9">
    <location>
        <begin position="1380"/>
        <end position="1529"/>
    </location>
</feature>
<dbReference type="SUPFAM" id="SSF55961">
    <property type="entry name" value="Bet v1-like"/>
    <property type="match status" value="1"/>
</dbReference>
<dbReference type="GO" id="GO:0008017">
    <property type="term" value="F:microtubule binding"/>
    <property type="evidence" value="ECO:0007669"/>
    <property type="project" value="InterPro"/>
</dbReference>
<evidence type="ECO:0000313" key="10">
    <source>
        <dbReference type="EMBL" id="PFX32754.1"/>
    </source>
</evidence>
<dbReference type="Gene3D" id="3.40.850.10">
    <property type="entry name" value="Kinesin motor domain"/>
    <property type="match status" value="1"/>
</dbReference>
<name>A0A2B4SQ05_STYPI</name>
<dbReference type="Pfam" id="PF00225">
    <property type="entry name" value="Kinesin"/>
    <property type="match status" value="2"/>
</dbReference>
<dbReference type="Proteomes" id="UP000225706">
    <property type="component" value="Unassembled WGS sequence"/>
</dbReference>
<dbReference type="InterPro" id="IPR002913">
    <property type="entry name" value="START_lipid-bd_dom"/>
</dbReference>
<dbReference type="GO" id="GO:0003777">
    <property type="term" value="F:microtubule motor activity"/>
    <property type="evidence" value="ECO:0007669"/>
    <property type="project" value="InterPro"/>
</dbReference>
<evidence type="ECO:0000256" key="2">
    <source>
        <dbReference type="ARBA" id="ARBA00022840"/>
    </source>
</evidence>
<dbReference type="Gene3D" id="3.30.530.20">
    <property type="match status" value="1"/>
</dbReference>
<dbReference type="SUPFAM" id="SSF52540">
    <property type="entry name" value="P-loop containing nucleoside triphosphate hydrolases"/>
    <property type="match status" value="1"/>
</dbReference>
<feature type="coiled-coil region" evidence="6">
    <location>
        <begin position="685"/>
        <end position="805"/>
    </location>
</feature>
<dbReference type="OrthoDB" id="3176171at2759"/>
<sequence>MASLKVAVRARPLNNRELELGSKCTIQMEGQKTTIFNTKLYGEVGLEGDKSRDIKKEFIFDYSYWSADSKDPHFVSQDQVFSDLGLGILESAFEGYNACLFAYGQTSAGKTYTMMGTNEEVGLIPRICKGLFEYIGQNTSLNSSFRTEVSYLEIYNEHVRDLLRPQKLKKLPQQNLKVREHPKEGPYVEEFLKKDHTPSFNRFLRDPTSPVIKTAATSFLHQLSQTEKGRVGLTTCKHIKCVTEALFSLVQRGTNTAVIAMSTINNLALELGATAATKMNNTSSRSHAIFTVKFTQARFMGDLPSETISKIHLVDLAGSERASSTGNAGERLKEGANINKSLVTLGIVISTLAENSINTSSSGTKRPSFRKKLFVPYRDSVLTFLLKDSLGGNAKTVMVAAISPAECNYGETLSTLRYAHRAKSIINMPTINEDPNVKLIRELRSEIERLKGLIRTGTGDERKSLDDPMKVTRKLQENQARVEQLTKDWTEKWKEAKSIMQESELQLRRHGSCVVLVDLELPHLVRLEEDPLRTEIMLYRVMHGKTHIGREDAPNPQDIVLEGEDINQEHCVLDFVKGRVTFEPISSLCWVNGVAVSQPTRLNQGDVIVLGKSDVFKFNFPTEAAKLREKRRSALYTAESTESLTNLHISPVRGSHGDLSMRSDSSSPMTLDSGVEVDLQGPDSLEEIKNQVTDLIARHKEAEVRRLEIEKTFQTEIDNKQKEIDSQKEHIQALRELHEGKSQEAREDLEQVRLNMDKKHEDSRKEIEKQLEDLFEMKLKQCREAEEAAEEIAKEREEVARFMEGEWQKVVQYEMKLADIELHRRKIIAQAESERARQEELHSLEMETDLKGLEEKHIELLELQEKLETDKAQVEDQLNRDKLTLDSTLTENLAELDELEQKIQLIAEKHDQYLTYPSSVGDSARSEENFDERTVTKVDYRDKTRSISDTGLTSKTVALDLRQRRRASWNFRSSKLSVSEGANDDAETQQLQKLFELKNEKEEIIEKTRGELTREITKVELYGRQILENEAKITELEDVYKISRQQHAEKIRMCLENLKVKEERDIALVDQDRERYVELLWKEYGEIESLITETFESLNSSDAPRGGTTSDARANDEKKLEVLNLVKGRLRQIGSDEDDLFLEYVAKRAHFEKDEDRVHEQQKRISEQVMDGIKEKEVALLKLSGQKERFHVERARERRLITSRIGRLSRVKSSGDLHNEEALEFFKEEARKLRETFEKVEESEMRLQNERREREIIHLQLEEARAKLRSSEEDREECEERLRDLKEQKHQKEKEISDLKRQMEEEKQSYLDNLKTEDYEVIEKPLVNRLHVKFRVIGNQAAAEVLKEALLASGIPEMLRTAPSSFRSPQRPTADSSHGGWTFYSTQKDVTIVRKREEYSGGLLHCFMGRGVISAPPQTVWEAVKNPLSRYIYDNMLKKINIVEHVEEGLKIVYMLHETSQCFMTHSRDFCYLSKERVEGDKYVLASQSIEHPKCPLSPSIIRGQIMSSGWIVEPLGAEGQEISLVWYITKGCGLAAPGGPWRLTFALGRLGNFSGFI</sequence>
<dbReference type="PANTHER" id="PTHR47117">
    <property type="entry name" value="STAR-RELATED LIPID TRANSFER PROTEIN 9"/>
    <property type="match status" value="1"/>
</dbReference>
<feature type="binding site" evidence="5">
    <location>
        <begin position="104"/>
        <end position="111"/>
    </location>
    <ligand>
        <name>ATP</name>
        <dbReference type="ChEBI" id="CHEBI:30616"/>
    </ligand>
</feature>
<dbReference type="GO" id="GO:0005524">
    <property type="term" value="F:ATP binding"/>
    <property type="evidence" value="ECO:0007669"/>
    <property type="project" value="UniProtKB-UniRule"/>
</dbReference>
<dbReference type="FunFam" id="3.40.850.10:FF:000167">
    <property type="entry name" value="Uncharacterized protein"/>
    <property type="match status" value="1"/>
</dbReference>
<dbReference type="SUPFAM" id="SSF49879">
    <property type="entry name" value="SMAD/FHA domain"/>
    <property type="match status" value="1"/>
</dbReference>
<dbReference type="PROSITE" id="PS50067">
    <property type="entry name" value="KINESIN_MOTOR_2"/>
    <property type="match status" value="1"/>
</dbReference>
<feature type="region of interest" description="Disordered" evidence="7">
    <location>
        <begin position="649"/>
        <end position="674"/>
    </location>
</feature>
<evidence type="ECO:0000256" key="1">
    <source>
        <dbReference type="ARBA" id="ARBA00022741"/>
    </source>
</evidence>
<feature type="domain" description="Kinesin motor" evidence="8">
    <location>
        <begin position="3"/>
        <end position="425"/>
    </location>
</feature>
<protein>
    <submittedName>
        <fullName evidence="10">Kinesin-like protein KIF16B</fullName>
    </submittedName>
</protein>
<dbReference type="InterPro" id="IPR008984">
    <property type="entry name" value="SMAD_FHA_dom_sf"/>
</dbReference>
<feature type="coiled-coil region" evidence="6">
    <location>
        <begin position="850"/>
        <end position="909"/>
    </location>
</feature>
<dbReference type="InterPro" id="IPR023393">
    <property type="entry name" value="START-like_dom_sf"/>
</dbReference>
<dbReference type="CDD" id="cd22708">
    <property type="entry name" value="FHA_KIF16"/>
    <property type="match status" value="1"/>
</dbReference>
<proteinExistence type="inferred from homology"/>
<evidence type="ECO:0000259" key="8">
    <source>
        <dbReference type="PROSITE" id="PS50067"/>
    </source>
</evidence>
<evidence type="ECO:0000256" key="5">
    <source>
        <dbReference type="PROSITE-ProRule" id="PRU00283"/>
    </source>
</evidence>
<comment type="caution">
    <text evidence="10">The sequence shown here is derived from an EMBL/GenBank/DDBJ whole genome shotgun (WGS) entry which is preliminary data.</text>
</comment>
<dbReference type="InterPro" id="IPR000253">
    <property type="entry name" value="FHA_dom"/>
</dbReference>
<evidence type="ECO:0000256" key="4">
    <source>
        <dbReference type="ARBA" id="ARBA00023175"/>
    </source>
</evidence>
<dbReference type="InterPro" id="IPR001752">
    <property type="entry name" value="Kinesin_motor_dom"/>
</dbReference>
<dbReference type="PANTHER" id="PTHR47117:SF6">
    <property type="entry name" value="KINESIN-LIKE PROTEIN KIF16B"/>
    <property type="match status" value="1"/>
</dbReference>
<dbReference type="PROSITE" id="PS00411">
    <property type="entry name" value="KINESIN_MOTOR_1"/>
    <property type="match status" value="1"/>
</dbReference>
<dbReference type="SMART" id="SM00129">
    <property type="entry name" value="KISc"/>
    <property type="match status" value="1"/>
</dbReference>
<accession>A0A2B4SQ05</accession>
<dbReference type="GO" id="GO:0007018">
    <property type="term" value="P:microtubule-based movement"/>
    <property type="evidence" value="ECO:0007669"/>
    <property type="project" value="InterPro"/>
</dbReference>
<comment type="similarity">
    <text evidence="5">Belongs to the TRAFAC class myosin-kinesin ATPase superfamily. Kinesin family.</text>
</comment>